<evidence type="ECO:0000313" key="4">
    <source>
        <dbReference type="Proteomes" id="UP001500851"/>
    </source>
</evidence>
<feature type="region of interest" description="Disordered" evidence="1">
    <location>
        <begin position="374"/>
        <end position="394"/>
    </location>
</feature>
<evidence type="ECO:0000256" key="2">
    <source>
        <dbReference type="SAM" id="Phobius"/>
    </source>
</evidence>
<accession>A0ABN2LBX6</accession>
<evidence type="ECO:0008006" key="5">
    <source>
        <dbReference type="Google" id="ProtNLM"/>
    </source>
</evidence>
<evidence type="ECO:0000256" key="1">
    <source>
        <dbReference type="SAM" id="MobiDB-lite"/>
    </source>
</evidence>
<keyword evidence="2" id="KW-0812">Transmembrane</keyword>
<name>A0ABN2LBX6_9MICO</name>
<reference evidence="3 4" key="1">
    <citation type="journal article" date="2019" name="Int. J. Syst. Evol. Microbiol.">
        <title>The Global Catalogue of Microorganisms (GCM) 10K type strain sequencing project: providing services to taxonomists for standard genome sequencing and annotation.</title>
        <authorList>
            <consortium name="The Broad Institute Genomics Platform"/>
            <consortium name="The Broad Institute Genome Sequencing Center for Infectious Disease"/>
            <person name="Wu L."/>
            <person name="Ma J."/>
        </authorList>
    </citation>
    <scope>NUCLEOTIDE SEQUENCE [LARGE SCALE GENOMIC DNA]</scope>
    <source>
        <strain evidence="3 4">JCM 14736</strain>
    </source>
</reference>
<feature type="transmembrane region" description="Helical" evidence="2">
    <location>
        <begin position="154"/>
        <end position="174"/>
    </location>
</feature>
<feature type="transmembrane region" description="Helical" evidence="2">
    <location>
        <begin position="256"/>
        <end position="287"/>
    </location>
</feature>
<feature type="transmembrane region" description="Helical" evidence="2">
    <location>
        <begin position="86"/>
        <end position="109"/>
    </location>
</feature>
<proteinExistence type="predicted"/>
<feature type="transmembrane region" description="Helical" evidence="2">
    <location>
        <begin position="121"/>
        <end position="142"/>
    </location>
</feature>
<comment type="caution">
    <text evidence="3">The sequence shown here is derived from an EMBL/GenBank/DDBJ whole genome shotgun (WGS) entry which is preliminary data.</text>
</comment>
<dbReference type="Proteomes" id="UP001500851">
    <property type="component" value="Unassembled WGS sequence"/>
</dbReference>
<keyword evidence="2" id="KW-0472">Membrane</keyword>
<evidence type="ECO:0000313" key="3">
    <source>
        <dbReference type="EMBL" id="GAA1782901.1"/>
    </source>
</evidence>
<feature type="transmembrane region" description="Helical" evidence="2">
    <location>
        <begin position="186"/>
        <end position="210"/>
    </location>
</feature>
<organism evidence="3 4">
    <name type="scientific">Leucobacter iarius</name>
    <dbReference type="NCBI Taxonomy" id="333963"/>
    <lineage>
        <taxon>Bacteria</taxon>
        <taxon>Bacillati</taxon>
        <taxon>Actinomycetota</taxon>
        <taxon>Actinomycetes</taxon>
        <taxon>Micrococcales</taxon>
        <taxon>Microbacteriaceae</taxon>
        <taxon>Leucobacter</taxon>
    </lineage>
</organism>
<protein>
    <recommendedName>
        <fullName evidence="5">Integral membrane protein</fullName>
    </recommendedName>
</protein>
<keyword evidence="4" id="KW-1185">Reference proteome</keyword>
<sequence>MPLRRWFIDLPRRVAPLVTAVTILAALSDDQFERAIDEAVRLVPEVDDGQWIVVTIVLVVLAILALLAWAGYRLVRAAMRRLSPAVGNAVGVALILVCLALLIVGGYLAKPGATVGPAFSAIATVLVCMLITGMGGGALLSWGTRLAVRNASAVGHMASIALPVILMLVVFAFFSAEVWQMSSALHWGSIALVGLVVGALALVVVLRVCASEIDDMGRVLSADERGHLLTGTPVEGRPGAEQAPTRPLRLIQRINLLLVMAVAQLMQALLFAALLWSLLMIIGGIAVPVGVVELWVGPGTPAHPLRVEPLVVGGATLPITVNLVKSAAVLSIISTLPFVFSAVSEARYRERFFDPIMADIRRAIVVRDALLAKPGASGPAVEPEAGDGTTPRND</sequence>
<feature type="transmembrane region" description="Helical" evidence="2">
    <location>
        <begin position="323"/>
        <end position="343"/>
    </location>
</feature>
<dbReference type="EMBL" id="BAAAOB010000001">
    <property type="protein sequence ID" value="GAA1782901.1"/>
    <property type="molecule type" value="Genomic_DNA"/>
</dbReference>
<keyword evidence="2" id="KW-1133">Transmembrane helix</keyword>
<gene>
    <name evidence="3" type="ORF">GCM10009768_09740</name>
</gene>
<feature type="transmembrane region" description="Helical" evidence="2">
    <location>
        <begin position="52"/>
        <end position="74"/>
    </location>
</feature>